<name>A0A6S7J9J4_PARCT</name>
<protein>
    <submittedName>
        <fullName evidence="1">Uncharacterized protein</fullName>
    </submittedName>
</protein>
<reference evidence="1" key="1">
    <citation type="submission" date="2020-04" db="EMBL/GenBank/DDBJ databases">
        <authorList>
            <person name="Alioto T."/>
            <person name="Alioto T."/>
            <person name="Gomez Garrido J."/>
        </authorList>
    </citation>
    <scope>NUCLEOTIDE SEQUENCE</scope>
    <source>
        <strain evidence="1">A484AB</strain>
    </source>
</reference>
<organism evidence="1 2">
    <name type="scientific">Paramuricea clavata</name>
    <name type="common">Red gorgonian</name>
    <name type="synonym">Violescent sea-whip</name>
    <dbReference type="NCBI Taxonomy" id="317549"/>
    <lineage>
        <taxon>Eukaryota</taxon>
        <taxon>Metazoa</taxon>
        <taxon>Cnidaria</taxon>
        <taxon>Anthozoa</taxon>
        <taxon>Octocorallia</taxon>
        <taxon>Malacalcyonacea</taxon>
        <taxon>Plexauridae</taxon>
        <taxon>Paramuricea</taxon>
    </lineage>
</organism>
<dbReference type="PANTHER" id="PTHR33332">
    <property type="entry name" value="REVERSE TRANSCRIPTASE DOMAIN-CONTAINING PROTEIN"/>
    <property type="match status" value="1"/>
</dbReference>
<accession>A0A6S7J9J4</accession>
<proteinExistence type="predicted"/>
<evidence type="ECO:0000313" key="2">
    <source>
        <dbReference type="Proteomes" id="UP001152795"/>
    </source>
</evidence>
<gene>
    <name evidence="1" type="ORF">PACLA_8A068740</name>
</gene>
<dbReference type="Pfam" id="PF00078">
    <property type="entry name" value="RVT_1"/>
    <property type="match status" value="1"/>
</dbReference>
<evidence type="ECO:0000313" key="1">
    <source>
        <dbReference type="EMBL" id="CAB4028845.1"/>
    </source>
</evidence>
<dbReference type="AlphaFoldDB" id="A0A6S7J9J4"/>
<dbReference type="InterPro" id="IPR000477">
    <property type="entry name" value="RT_dom"/>
</dbReference>
<keyword evidence="2" id="KW-1185">Reference proteome</keyword>
<dbReference type="EMBL" id="CACRXK020015767">
    <property type="protein sequence ID" value="CAB4028845.1"/>
    <property type="molecule type" value="Genomic_DNA"/>
</dbReference>
<dbReference type="PROSITE" id="PS50878">
    <property type="entry name" value="RT_POL"/>
    <property type="match status" value="1"/>
</dbReference>
<dbReference type="OrthoDB" id="445826at2759"/>
<dbReference type="Proteomes" id="UP001152795">
    <property type="component" value="Unassembled WGS sequence"/>
</dbReference>
<sequence length="209" mass="23923">MVNSRINSDDAFSIPQLTEEEFLVSHNLLHHAQSDFRRNHLCETALCKLVDMWTFNMESGLINGAVFIDLRKALDMVDTDLLLRKLAVYRCDDLTLTWFKSYLQERDQCVHFKGTLSSKKSSLYGVPRGSILGPLLFIMFINDLSLYVNSNTDMYADDSTIHTSVRTVEELNNKLTENMTNVQAWCTNNNMVINDGKMKAMMITTSQPH</sequence>
<comment type="caution">
    <text evidence="1">The sequence shown here is derived from an EMBL/GenBank/DDBJ whole genome shotgun (WGS) entry which is preliminary data.</text>
</comment>